<dbReference type="RefSeq" id="WP_162642101.1">
    <property type="nucleotide sequence ID" value="NZ_CP048286.1"/>
</dbReference>
<dbReference type="InterPro" id="IPR044940">
    <property type="entry name" value="NOS_dom_2"/>
</dbReference>
<dbReference type="GO" id="GO:0020037">
    <property type="term" value="F:heme binding"/>
    <property type="evidence" value="ECO:0007669"/>
    <property type="project" value="InterPro"/>
</dbReference>
<dbReference type="PROSITE" id="PS60001">
    <property type="entry name" value="NOS"/>
    <property type="match status" value="1"/>
</dbReference>
<dbReference type="AlphaFoldDB" id="A0A6C0P1T5"/>
<keyword evidence="8 11" id="KW-0560">Oxidoreductase</keyword>
<dbReference type="GO" id="GO:0004517">
    <property type="term" value="F:nitric-oxide synthase activity"/>
    <property type="evidence" value="ECO:0007669"/>
    <property type="project" value="InterPro"/>
</dbReference>
<keyword evidence="6 11" id="KW-0349">Heme</keyword>
<dbReference type="PIRSF" id="PIRSF037219">
    <property type="entry name" value="NOS_oxygenase"/>
    <property type="match status" value="1"/>
</dbReference>
<dbReference type="InterPro" id="IPR044943">
    <property type="entry name" value="NOS_dom_1"/>
</dbReference>
<evidence type="ECO:0000256" key="3">
    <source>
        <dbReference type="ARBA" id="ARBA00005411"/>
    </source>
</evidence>
<gene>
    <name evidence="14" type="ORF">GZH47_17490</name>
</gene>
<dbReference type="CDD" id="cd00575">
    <property type="entry name" value="NOS_oxygenase"/>
    <property type="match status" value="1"/>
</dbReference>
<comment type="cofactor">
    <cofactor evidence="1 11 12">
        <name>heme</name>
        <dbReference type="ChEBI" id="CHEBI:30413"/>
    </cofactor>
</comment>
<evidence type="ECO:0000313" key="14">
    <source>
        <dbReference type="EMBL" id="QHW32425.1"/>
    </source>
</evidence>
<dbReference type="Pfam" id="PF02898">
    <property type="entry name" value="NO_synthase"/>
    <property type="match status" value="1"/>
</dbReference>
<dbReference type="EC" id="1.14.14.47" evidence="4 11"/>
<dbReference type="KEGG" id="prz:GZH47_17490"/>
<comment type="function">
    <text evidence="2 11">Catalyzes the production of nitric oxide.</text>
</comment>
<accession>A0A6C0P1T5</accession>
<proteinExistence type="inferred from homology"/>
<evidence type="ECO:0000256" key="5">
    <source>
        <dbReference type="ARBA" id="ARBA00018859"/>
    </source>
</evidence>
<keyword evidence="7 11" id="KW-0479">Metal-binding</keyword>
<dbReference type="PANTHER" id="PTHR43410:SF1">
    <property type="entry name" value="NITRIC OXIDE SYNTHASE"/>
    <property type="match status" value="1"/>
</dbReference>
<keyword evidence="9 11" id="KW-0408">Iron</keyword>
<evidence type="ECO:0000256" key="6">
    <source>
        <dbReference type="ARBA" id="ARBA00022617"/>
    </source>
</evidence>
<evidence type="ECO:0000256" key="10">
    <source>
        <dbReference type="ARBA" id="ARBA00048713"/>
    </source>
</evidence>
<evidence type="ECO:0000256" key="1">
    <source>
        <dbReference type="ARBA" id="ARBA00001971"/>
    </source>
</evidence>
<dbReference type="InterPro" id="IPR050607">
    <property type="entry name" value="NOS"/>
</dbReference>
<dbReference type="Proteomes" id="UP000479114">
    <property type="component" value="Chromosome"/>
</dbReference>
<evidence type="ECO:0000256" key="11">
    <source>
        <dbReference type="PIRNR" id="PIRNR037219"/>
    </source>
</evidence>
<evidence type="ECO:0000259" key="13">
    <source>
        <dbReference type="PROSITE" id="PS60001"/>
    </source>
</evidence>
<evidence type="ECO:0000313" key="15">
    <source>
        <dbReference type="Proteomes" id="UP000479114"/>
    </source>
</evidence>
<dbReference type="GO" id="GO:0006809">
    <property type="term" value="P:nitric oxide biosynthetic process"/>
    <property type="evidence" value="ECO:0007669"/>
    <property type="project" value="InterPro"/>
</dbReference>
<dbReference type="GO" id="GO:0046872">
    <property type="term" value="F:metal ion binding"/>
    <property type="evidence" value="ECO:0007669"/>
    <property type="project" value="UniProtKB-KW"/>
</dbReference>
<evidence type="ECO:0000256" key="7">
    <source>
        <dbReference type="ARBA" id="ARBA00022723"/>
    </source>
</evidence>
<evidence type="ECO:0000256" key="4">
    <source>
        <dbReference type="ARBA" id="ARBA00012735"/>
    </source>
</evidence>
<keyword evidence="15" id="KW-1185">Reference proteome</keyword>
<dbReference type="SUPFAM" id="SSF56512">
    <property type="entry name" value="Nitric oxide (NO) synthase oxygenase domain"/>
    <property type="match status" value="1"/>
</dbReference>
<dbReference type="Gene3D" id="3.90.340.10">
    <property type="entry name" value="Nitric Oxide Synthase, Chain A, domain 1"/>
    <property type="match status" value="1"/>
</dbReference>
<evidence type="ECO:0000256" key="9">
    <source>
        <dbReference type="ARBA" id="ARBA00023004"/>
    </source>
</evidence>
<dbReference type="EMBL" id="CP048286">
    <property type="protein sequence ID" value="QHW32425.1"/>
    <property type="molecule type" value="Genomic_DNA"/>
</dbReference>
<name>A0A6C0P1T5_9BACL</name>
<dbReference type="Gene3D" id="3.90.1230.10">
    <property type="entry name" value="Nitric Oxide Synthase, Chain A, domain 3"/>
    <property type="match status" value="1"/>
</dbReference>
<protein>
    <recommendedName>
        <fullName evidence="5 11">Nitric oxide synthase oxygenase</fullName>
        <ecNumber evidence="4 11">1.14.14.47</ecNumber>
    </recommendedName>
</protein>
<dbReference type="Gene3D" id="3.90.440.10">
    <property type="entry name" value="Nitric Oxide Synthase,Heme Domain,Chain A domain 2"/>
    <property type="match status" value="1"/>
</dbReference>
<dbReference type="PANTHER" id="PTHR43410">
    <property type="entry name" value="NITRIC OXIDE SYNTHASE OXYGENASE"/>
    <property type="match status" value="1"/>
</dbReference>
<evidence type="ECO:0000256" key="2">
    <source>
        <dbReference type="ARBA" id="ARBA00002642"/>
    </source>
</evidence>
<comment type="catalytic activity">
    <reaction evidence="10">
        <text>3 reduced [flavodoxin] + 2 L-arginine + 4 O2 = 3 oxidized [flavodoxin] + 2 L-citrulline + 2 nitric oxide + 4 H2O + 5 H(+)</text>
        <dbReference type="Rhea" id="RHEA:52324"/>
        <dbReference type="Rhea" id="RHEA-COMP:10622"/>
        <dbReference type="Rhea" id="RHEA-COMP:10623"/>
        <dbReference type="ChEBI" id="CHEBI:15377"/>
        <dbReference type="ChEBI" id="CHEBI:15378"/>
        <dbReference type="ChEBI" id="CHEBI:15379"/>
        <dbReference type="ChEBI" id="CHEBI:16480"/>
        <dbReference type="ChEBI" id="CHEBI:32682"/>
        <dbReference type="ChEBI" id="CHEBI:57618"/>
        <dbReference type="ChEBI" id="CHEBI:57743"/>
        <dbReference type="ChEBI" id="CHEBI:58210"/>
        <dbReference type="EC" id="1.14.14.47"/>
    </reaction>
</comment>
<dbReference type="InterPro" id="IPR044944">
    <property type="entry name" value="NOS_dom_3"/>
</dbReference>
<evidence type="ECO:0000256" key="8">
    <source>
        <dbReference type="ARBA" id="ARBA00023002"/>
    </source>
</evidence>
<comment type="similarity">
    <text evidence="3 11">Belongs to the NOS family. Bacterial NOS oxygenase subfamily.</text>
</comment>
<dbReference type="InterPro" id="IPR036119">
    <property type="entry name" value="NOS_N_sf"/>
</dbReference>
<comment type="miscellaneous">
    <text evidence="11">This protein is similar to the oxygenase domain of eukaryotic nitric oxide synthases but lacks the reductase domain which, in eukaryotes, is responsible for transfer of electrons to the ferric heme during nitric oxide synthesis.</text>
</comment>
<reference evidence="14 15" key="1">
    <citation type="submission" date="2020-02" db="EMBL/GenBank/DDBJ databases">
        <title>Paenibacillus sp. nov., isolated from rhizosphere soil of tomato.</title>
        <authorList>
            <person name="Weon H.-Y."/>
            <person name="Lee S.A."/>
        </authorList>
    </citation>
    <scope>NUCLEOTIDE SEQUENCE [LARGE SCALE GENOMIC DNA]</scope>
    <source>
        <strain evidence="14 15">14171R-81</strain>
    </source>
</reference>
<sequence>MRNQSTAFSHQALLQEAAQFIEQYGSELSIPRNATEARLKQVADELETSGTYAHTSEELAYGAKLAWRNSNRCIGRLFWDALSVQDARAAKTEEEIAEAIFHHIEYATNGGKLLPTITVFAPSAEAERPNIRIWNEQLIRYAGYRQADGTVIGDPISEELTRICEGLGWQGEGTAFDVLPLVIQIEGRGPRWFDVPRDIVLEVPLVHPDLPAFGQLGLRWYAVPFVSGMRLEIGGLHYTAAPFNGWYMGTEIGARNLADAARYDMLPKLAALMGLDTASESTLWRDRALVEMNVAVLHSFKAQGVAIVDHHTASKQFALFTEKERQNGRTPTGRWSWLIPPLSPATTGVFHTSYDDTVKKPNYFYQQAPQAGAQKERADRL</sequence>
<organism evidence="14 15">
    <name type="scientific">Paenibacillus rhizovicinus</name>
    <dbReference type="NCBI Taxonomy" id="2704463"/>
    <lineage>
        <taxon>Bacteria</taxon>
        <taxon>Bacillati</taxon>
        <taxon>Bacillota</taxon>
        <taxon>Bacilli</taxon>
        <taxon>Bacillales</taxon>
        <taxon>Paenibacillaceae</taxon>
        <taxon>Paenibacillus</taxon>
    </lineage>
</organism>
<dbReference type="InterPro" id="IPR004030">
    <property type="entry name" value="NOS_N"/>
</dbReference>
<evidence type="ECO:0000256" key="12">
    <source>
        <dbReference type="PIRSR" id="PIRSR037219-1"/>
    </source>
</evidence>
<dbReference type="InterPro" id="IPR017142">
    <property type="entry name" value="Nitric_oxide_synthase_Oase-su"/>
</dbReference>
<comment type="subunit">
    <text evidence="11">Homodimer.</text>
</comment>
<feature type="domain" description="Nitric oxide synthase (NOS)" evidence="13">
    <location>
        <begin position="72"/>
        <end position="79"/>
    </location>
</feature>
<feature type="binding site" description="axial binding residue" evidence="12">
    <location>
        <position position="73"/>
    </location>
    <ligand>
        <name>heme</name>
        <dbReference type="ChEBI" id="CHEBI:30413"/>
    </ligand>
    <ligandPart>
        <name>Fe</name>
        <dbReference type="ChEBI" id="CHEBI:18248"/>
    </ligandPart>
</feature>